<dbReference type="Proteomes" id="UP000230007">
    <property type="component" value="Unassembled WGS sequence"/>
</dbReference>
<evidence type="ECO:0000256" key="1">
    <source>
        <dbReference type="ARBA" id="ARBA00010876"/>
    </source>
</evidence>
<evidence type="ECO:0000313" key="6">
    <source>
        <dbReference type="Proteomes" id="UP000230007"/>
    </source>
</evidence>
<dbReference type="InterPro" id="IPR006145">
    <property type="entry name" value="PsdUridine_synth_RsuA/RluA"/>
</dbReference>
<dbReference type="Gene3D" id="3.30.2350.10">
    <property type="entry name" value="Pseudouridine synthase"/>
    <property type="match status" value="1"/>
</dbReference>
<dbReference type="GO" id="GO:0009982">
    <property type="term" value="F:pseudouridine synthase activity"/>
    <property type="evidence" value="ECO:0007669"/>
    <property type="project" value="InterPro"/>
</dbReference>
<dbReference type="InterPro" id="IPR050188">
    <property type="entry name" value="RluA_PseudoU_synthase"/>
</dbReference>
<dbReference type="InterPro" id="IPR006225">
    <property type="entry name" value="PsdUridine_synth_RluC/D"/>
</dbReference>
<dbReference type="Pfam" id="PF00849">
    <property type="entry name" value="PseudoU_synth_2"/>
    <property type="match status" value="1"/>
</dbReference>
<dbReference type="PROSITE" id="PS01129">
    <property type="entry name" value="PSI_RLU"/>
    <property type="match status" value="1"/>
</dbReference>
<dbReference type="AlphaFoldDB" id="A0A2H0AMA2"/>
<dbReference type="GO" id="GO:0000455">
    <property type="term" value="P:enzyme-directed rRNA pseudouridine synthesis"/>
    <property type="evidence" value="ECO:0007669"/>
    <property type="project" value="TreeGrafter"/>
</dbReference>
<accession>A0A2H0AMA2</accession>
<dbReference type="EMBL" id="PCSK01000010">
    <property type="protein sequence ID" value="PIP46513.1"/>
    <property type="molecule type" value="Genomic_DNA"/>
</dbReference>
<comment type="caution">
    <text evidence="5">The sequence shown here is derived from an EMBL/GenBank/DDBJ whole genome shotgun (WGS) entry which is preliminary data.</text>
</comment>
<dbReference type="InterPro" id="IPR006224">
    <property type="entry name" value="PsdUridine_synth_RluA-like_CS"/>
</dbReference>
<feature type="active site" evidence="2">
    <location>
        <position position="85"/>
    </location>
</feature>
<reference evidence="5 6" key="1">
    <citation type="submission" date="2017-09" db="EMBL/GenBank/DDBJ databases">
        <title>Depth-based differentiation of microbial function through sediment-hosted aquifers and enrichment of novel symbionts in the deep terrestrial subsurface.</title>
        <authorList>
            <person name="Probst A.J."/>
            <person name="Ladd B."/>
            <person name="Jarett J.K."/>
            <person name="Geller-Mcgrath D.E."/>
            <person name="Sieber C.M."/>
            <person name="Emerson J.B."/>
            <person name="Anantharaman K."/>
            <person name="Thomas B.C."/>
            <person name="Malmstrom R."/>
            <person name="Stieglmeier M."/>
            <person name="Klingl A."/>
            <person name="Woyke T."/>
            <person name="Ryan C.M."/>
            <person name="Banfield J.F."/>
        </authorList>
    </citation>
    <scope>NUCLEOTIDE SEQUENCE [LARGE SCALE GENOMIC DNA]</scope>
    <source>
        <strain evidence="5">CG23_combo_of_CG06-09_8_20_14_all_42_19</strain>
    </source>
</reference>
<comment type="similarity">
    <text evidence="1 3">Belongs to the pseudouridine synthase RluA family.</text>
</comment>
<protein>
    <recommendedName>
        <fullName evidence="3">Pseudouridine synthase</fullName>
        <ecNumber evidence="3">5.4.99.-</ecNumber>
    </recommendedName>
</protein>
<dbReference type="GO" id="GO:0003723">
    <property type="term" value="F:RNA binding"/>
    <property type="evidence" value="ECO:0007669"/>
    <property type="project" value="InterPro"/>
</dbReference>
<evidence type="ECO:0000259" key="4">
    <source>
        <dbReference type="Pfam" id="PF00849"/>
    </source>
</evidence>
<dbReference type="SUPFAM" id="SSF55120">
    <property type="entry name" value="Pseudouridine synthase"/>
    <property type="match status" value="1"/>
</dbReference>
<proteinExistence type="inferred from homology"/>
<gene>
    <name evidence="5" type="ORF">COX15_00475</name>
</gene>
<evidence type="ECO:0000313" key="5">
    <source>
        <dbReference type="EMBL" id="PIP46513.1"/>
    </source>
</evidence>
<comment type="function">
    <text evidence="3">Responsible for synthesis of pseudouridine from uracil.</text>
</comment>
<organism evidence="5 6">
    <name type="scientific">Candidatus Colwellbacteria bacterium CG23_combo_of_CG06-09_8_20_14_all_42_19</name>
    <dbReference type="NCBI Taxonomy" id="1974541"/>
    <lineage>
        <taxon>Bacteria</taxon>
        <taxon>Candidatus Colwelliibacteriota</taxon>
    </lineage>
</organism>
<name>A0A2H0AMA2_9BACT</name>
<dbReference type="EC" id="5.4.99.-" evidence="3"/>
<dbReference type="PANTHER" id="PTHR21600">
    <property type="entry name" value="MITOCHONDRIAL RNA PSEUDOURIDINE SYNTHASE"/>
    <property type="match status" value="1"/>
</dbReference>
<keyword evidence="3" id="KW-0413">Isomerase</keyword>
<dbReference type="InterPro" id="IPR020103">
    <property type="entry name" value="PsdUridine_synth_cat_dom_sf"/>
</dbReference>
<comment type="catalytic activity">
    <reaction evidence="3">
        <text>a uridine in RNA = a pseudouridine in RNA</text>
        <dbReference type="Rhea" id="RHEA:48348"/>
        <dbReference type="Rhea" id="RHEA-COMP:12068"/>
        <dbReference type="Rhea" id="RHEA-COMP:12069"/>
        <dbReference type="ChEBI" id="CHEBI:65314"/>
        <dbReference type="ChEBI" id="CHEBI:65315"/>
    </reaction>
</comment>
<feature type="domain" description="Pseudouridine synthase RsuA/RluA-like" evidence="4">
    <location>
        <begin position="32"/>
        <end position="199"/>
    </location>
</feature>
<evidence type="ECO:0000256" key="3">
    <source>
        <dbReference type="RuleBase" id="RU362028"/>
    </source>
</evidence>
<evidence type="ECO:0000256" key="2">
    <source>
        <dbReference type="PIRSR" id="PIRSR606225-1"/>
    </source>
</evidence>
<dbReference type="NCBIfam" id="TIGR00005">
    <property type="entry name" value="rluA_subfam"/>
    <property type="match status" value="1"/>
</dbReference>
<dbReference type="GO" id="GO:0140098">
    <property type="term" value="F:catalytic activity, acting on RNA"/>
    <property type="evidence" value="ECO:0007669"/>
    <property type="project" value="UniProtKB-ARBA"/>
</dbReference>
<dbReference type="PANTHER" id="PTHR21600:SF86">
    <property type="entry name" value="PSEUDOURIDINE SYNTHASE RSUA_RLUA-LIKE DOMAIN-CONTAINING PROTEIN"/>
    <property type="match status" value="1"/>
</dbReference>
<dbReference type="CDD" id="cd02869">
    <property type="entry name" value="PseudoU_synth_RluA_like"/>
    <property type="match status" value="1"/>
</dbReference>
<sequence>MHDTQKVGGSIPPRRTRILFSVNIQIIYEDKNFVAVNKPAGLLVHRVQSKTKEATLVDWLLEHYPQIKSVGDDCQIRPGIVHRLDKGTSGVLLVAKNQEYFDYLKKLFQRHEIEKIYLALVWGKVVPKEGIVDKPIGLKPGSVKRTVFINKAKMVKSAITKYKVKEYLLASKAGLPNYSLLEVAPKTGRTHQIRIHLASIGHPVVGDPLYGGKRASDLGRLFLHAYSLEFTPEQGKKIKLVADLPSDLTDYLYSVKLGLR</sequence>